<dbReference type="NCBIfam" id="NF000672">
    <property type="entry name" value="PRK00033.1-5"/>
    <property type="match status" value="1"/>
</dbReference>
<dbReference type="SUPFAM" id="SSF54736">
    <property type="entry name" value="ClpS-like"/>
    <property type="match status" value="1"/>
</dbReference>
<dbReference type="InterPro" id="IPR014719">
    <property type="entry name" value="Ribosomal_bL12_C/ClpS-like"/>
</dbReference>
<dbReference type="FunFam" id="3.30.1390.10:FF:000002">
    <property type="entry name" value="ATP-dependent Clp protease adapter protein ClpS"/>
    <property type="match status" value="1"/>
</dbReference>
<protein>
    <recommendedName>
        <fullName evidence="1">ATP-dependent Clp protease adapter protein ClpS</fullName>
    </recommendedName>
</protein>
<keyword evidence="4" id="KW-1185">Reference proteome</keyword>
<dbReference type="PANTHER" id="PTHR33473">
    <property type="entry name" value="ATP-DEPENDENT CLP PROTEASE ADAPTER PROTEIN CLPS1, CHLOROPLASTIC"/>
    <property type="match status" value="1"/>
</dbReference>
<keyword evidence="3" id="KW-0645">Protease</keyword>
<comment type="function">
    <text evidence="1">Involved in the modulation of the specificity of the ClpAP-mediated ATP-dependent protein degradation.</text>
</comment>
<dbReference type="Pfam" id="PF02617">
    <property type="entry name" value="ClpS"/>
    <property type="match status" value="1"/>
</dbReference>
<dbReference type="InterPro" id="IPR003769">
    <property type="entry name" value="ClpS_core"/>
</dbReference>
<comment type="similarity">
    <text evidence="1">Belongs to the ClpS family.</text>
</comment>
<comment type="subunit">
    <text evidence="1">Binds to the N-terminal domain of the chaperone ClpA.</text>
</comment>
<reference evidence="3" key="1">
    <citation type="journal article" date="2022" name="Front. Microbiol.">
        <title>Genome-based taxonomic rearrangement of Oceanobacter-related bacteria including the description of Thalassolituus hydrocarbonoclasticus sp. nov. and Thalassolituus pacificus sp. nov. and emended description of the genus Thalassolituus.</title>
        <authorList>
            <person name="Dong C."/>
            <person name="Wei L."/>
            <person name="Wang J."/>
            <person name="Lai Q."/>
            <person name="Huang Z."/>
            <person name="Shao Z."/>
        </authorList>
    </citation>
    <scope>NUCLEOTIDE SEQUENCE</scope>
    <source>
        <strain evidence="3">59MF3M-4</strain>
    </source>
</reference>
<dbReference type="GO" id="GO:0030163">
    <property type="term" value="P:protein catabolic process"/>
    <property type="evidence" value="ECO:0007669"/>
    <property type="project" value="InterPro"/>
</dbReference>
<proteinExistence type="inferred from homology"/>
<dbReference type="AlphaFoldDB" id="A0A9X2WGH3"/>
<dbReference type="Proteomes" id="UP001147830">
    <property type="component" value="Unassembled WGS sequence"/>
</dbReference>
<keyword evidence="3" id="KW-0378">Hydrolase</keyword>
<name>A0A9X2WGH3_9GAMM</name>
<organism evidence="3 4">
    <name type="scientific">Thalassolituus pacificus</name>
    <dbReference type="NCBI Taxonomy" id="2975440"/>
    <lineage>
        <taxon>Bacteria</taxon>
        <taxon>Pseudomonadati</taxon>
        <taxon>Pseudomonadota</taxon>
        <taxon>Gammaproteobacteria</taxon>
        <taxon>Oceanospirillales</taxon>
        <taxon>Oceanospirillaceae</taxon>
        <taxon>Thalassolituus</taxon>
    </lineage>
</organism>
<dbReference type="InterPro" id="IPR022935">
    <property type="entry name" value="ClpS"/>
</dbReference>
<accession>A0A9X2WGH3</accession>
<dbReference type="HAMAP" id="MF_00302">
    <property type="entry name" value="ClpS"/>
    <property type="match status" value="1"/>
</dbReference>
<evidence type="ECO:0000259" key="2">
    <source>
        <dbReference type="Pfam" id="PF02617"/>
    </source>
</evidence>
<gene>
    <name evidence="1 3" type="primary">clpS</name>
    <name evidence="3" type="ORF">NYR02_11790</name>
</gene>
<reference evidence="3" key="2">
    <citation type="submission" date="2022-08" db="EMBL/GenBank/DDBJ databases">
        <authorList>
            <person name="Dong C."/>
        </authorList>
    </citation>
    <scope>NUCLEOTIDE SEQUENCE</scope>
    <source>
        <strain evidence="3">59MF3M-4</strain>
    </source>
</reference>
<evidence type="ECO:0000313" key="4">
    <source>
        <dbReference type="Proteomes" id="UP001147830"/>
    </source>
</evidence>
<comment type="caution">
    <text evidence="3">The sequence shown here is derived from an EMBL/GenBank/DDBJ whole genome shotgun (WGS) entry which is preliminary data.</text>
</comment>
<dbReference type="RefSeq" id="WP_260976778.1">
    <property type="nucleotide sequence ID" value="NZ_JAOANI010000019.1"/>
</dbReference>
<dbReference type="PANTHER" id="PTHR33473:SF19">
    <property type="entry name" value="ATP-DEPENDENT CLP PROTEASE ADAPTER PROTEIN CLPS"/>
    <property type="match status" value="1"/>
</dbReference>
<evidence type="ECO:0000313" key="3">
    <source>
        <dbReference type="EMBL" id="MCT7359696.1"/>
    </source>
</evidence>
<evidence type="ECO:0000256" key="1">
    <source>
        <dbReference type="HAMAP-Rule" id="MF_00302"/>
    </source>
</evidence>
<dbReference type="GO" id="GO:0008233">
    <property type="term" value="F:peptidase activity"/>
    <property type="evidence" value="ECO:0007669"/>
    <property type="project" value="UniProtKB-KW"/>
</dbReference>
<dbReference type="EMBL" id="JAOANI010000019">
    <property type="protein sequence ID" value="MCT7359696.1"/>
    <property type="molecule type" value="Genomic_DNA"/>
</dbReference>
<dbReference type="GO" id="GO:0006508">
    <property type="term" value="P:proteolysis"/>
    <property type="evidence" value="ECO:0007669"/>
    <property type="project" value="UniProtKB-UniRule"/>
</dbReference>
<sequence>MHHIFDSQLNLQAQDQYSDDNGGVAVETAKPALKKPPMYCVVMMNDDYTPMEFVVEVLQSFFSKTPEQATQIMLTVHTKGSAVCAVYTKDVAETKAAVVNQYARDCQHPLMCEISPADD</sequence>
<feature type="domain" description="Adaptor protein ClpS core" evidence="2">
    <location>
        <begin position="34"/>
        <end position="113"/>
    </location>
</feature>
<dbReference type="Gene3D" id="3.30.1390.10">
    <property type="match status" value="1"/>
</dbReference>